<proteinExistence type="inferred from homology"/>
<feature type="signal peptide" evidence="3">
    <location>
        <begin position="1"/>
        <end position="25"/>
    </location>
</feature>
<dbReference type="PANTHER" id="PTHR35936">
    <property type="entry name" value="MEMBRANE-BOUND LYTIC MUREIN TRANSGLYCOSYLASE F"/>
    <property type="match status" value="1"/>
</dbReference>
<keyword evidence="2 3" id="KW-0732">Signal</keyword>
<keyword evidence="6" id="KW-1185">Reference proteome</keyword>
<sequence>MKFTKGLWLMAGLVSASLFSASLVAKEEGAIRVCVDNYPPFQILVPGEAPKGEHIAALELFAALLERRLEYITSPNFARCLHMLENGGVDLLAGLYAKPEREVYSDFLPYRSDGRFVFISQKTLTPVTSYEDLTPLTIAISRQTEYFERFDKDVSLHKVETNDVISATNMLLKGRFDLLIVSEVVLPSLKARFSDFENKLKVHTYSYEEERQVYFAVSKRHQIGLPLAKMQALNGQAYEEGLFMREVERFAEQHIEYY</sequence>
<evidence type="ECO:0000313" key="6">
    <source>
        <dbReference type="Proteomes" id="UP000318758"/>
    </source>
</evidence>
<reference evidence="5 6" key="1">
    <citation type="submission" date="2019-06" db="EMBL/GenBank/DDBJ databases">
        <title>Complete genome of Shewanella marisflavi ECSMB14101, a mussel settlement-inducing bacterium isolated from East China Sea.</title>
        <authorList>
            <person name="Yang J."/>
            <person name="Liang X."/>
            <person name="Chang R."/>
            <person name="Peng L."/>
        </authorList>
    </citation>
    <scope>NUCLEOTIDE SEQUENCE [LARGE SCALE GENOMIC DNA]</scope>
    <source>
        <strain evidence="5 6">ECSMB14101</strain>
    </source>
</reference>
<dbReference type="InterPro" id="IPR001638">
    <property type="entry name" value="Solute-binding_3/MltF_N"/>
</dbReference>
<name>A0ABX5WNB7_9GAMM</name>
<dbReference type="SUPFAM" id="SSF53850">
    <property type="entry name" value="Periplasmic binding protein-like II"/>
    <property type="match status" value="1"/>
</dbReference>
<gene>
    <name evidence="5" type="ORF">FGA12_11625</name>
</gene>
<dbReference type="EMBL" id="CP041153">
    <property type="protein sequence ID" value="QDF75754.1"/>
    <property type="molecule type" value="Genomic_DNA"/>
</dbReference>
<evidence type="ECO:0000256" key="1">
    <source>
        <dbReference type="ARBA" id="ARBA00010333"/>
    </source>
</evidence>
<dbReference type="RefSeq" id="WP_033539993.1">
    <property type="nucleotide sequence ID" value="NZ_CP041153.1"/>
</dbReference>
<evidence type="ECO:0000313" key="5">
    <source>
        <dbReference type="EMBL" id="QDF75754.1"/>
    </source>
</evidence>
<feature type="chain" id="PRO_5045108026" evidence="3">
    <location>
        <begin position="26"/>
        <end position="258"/>
    </location>
</feature>
<evidence type="ECO:0000256" key="3">
    <source>
        <dbReference type="SAM" id="SignalP"/>
    </source>
</evidence>
<dbReference type="Proteomes" id="UP000318758">
    <property type="component" value="Chromosome"/>
</dbReference>
<comment type="similarity">
    <text evidence="1">Belongs to the bacterial solute-binding protein 3 family.</text>
</comment>
<feature type="domain" description="Solute-binding protein family 3/N-terminal" evidence="4">
    <location>
        <begin position="31"/>
        <end position="122"/>
    </location>
</feature>
<protein>
    <submittedName>
        <fullName evidence="5">Transporter substrate-binding domain-containing protein</fullName>
    </submittedName>
</protein>
<organism evidence="5 6">
    <name type="scientific">Shewanella marisflavi</name>
    <dbReference type="NCBI Taxonomy" id="260364"/>
    <lineage>
        <taxon>Bacteria</taxon>
        <taxon>Pseudomonadati</taxon>
        <taxon>Pseudomonadota</taxon>
        <taxon>Gammaproteobacteria</taxon>
        <taxon>Alteromonadales</taxon>
        <taxon>Shewanellaceae</taxon>
        <taxon>Shewanella</taxon>
    </lineage>
</organism>
<accession>A0ABX5WNB7</accession>
<evidence type="ECO:0000256" key="2">
    <source>
        <dbReference type="ARBA" id="ARBA00022729"/>
    </source>
</evidence>
<evidence type="ECO:0000259" key="4">
    <source>
        <dbReference type="Pfam" id="PF00497"/>
    </source>
</evidence>
<dbReference type="Pfam" id="PF00497">
    <property type="entry name" value="SBP_bac_3"/>
    <property type="match status" value="1"/>
</dbReference>
<dbReference type="Gene3D" id="3.40.190.10">
    <property type="entry name" value="Periplasmic binding protein-like II"/>
    <property type="match status" value="2"/>
</dbReference>
<dbReference type="PANTHER" id="PTHR35936:SF25">
    <property type="entry name" value="ABC TRANSPORTER SUBSTRATE-BINDING PROTEIN"/>
    <property type="match status" value="1"/>
</dbReference>